<organism evidence="2 3">
    <name type="scientific">Cryomyces antarcticus</name>
    <dbReference type="NCBI Taxonomy" id="329879"/>
    <lineage>
        <taxon>Eukaryota</taxon>
        <taxon>Fungi</taxon>
        <taxon>Dikarya</taxon>
        <taxon>Ascomycota</taxon>
        <taxon>Pezizomycotina</taxon>
        <taxon>Dothideomycetes</taxon>
        <taxon>Dothideomycetes incertae sedis</taxon>
        <taxon>Cryomyces</taxon>
    </lineage>
</organism>
<protein>
    <submittedName>
        <fullName evidence="2">Uncharacterized protein</fullName>
    </submittedName>
</protein>
<sequence>QQPHPRRAHGRVSCQYHSHADRPLQQTGNRSTYNGKWRCNRRSAGGRRRRRKSKEQPRKQTRKRPRPESASRAV</sequence>
<evidence type="ECO:0000256" key="1">
    <source>
        <dbReference type="SAM" id="MobiDB-lite"/>
    </source>
</evidence>
<proteinExistence type="predicted"/>
<evidence type="ECO:0000313" key="2">
    <source>
        <dbReference type="EMBL" id="KAK5242625.1"/>
    </source>
</evidence>
<gene>
    <name evidence="2" type="ORF">LTR16_008385</name>
</gene>
<dbReference type="EMBL" id="JAVRRA010010188">
    <property type="protein sequence ID" value="KAK5242625.1"/>
    <property type="molecule type" value="Genomic_DNA"/>
</dbReference>
<feature type="non-terminal residue" evidence="2">
    <location>
        <position position="1"/>
    </location>
</feature>
<accession>A0ABR0LUM9</accession>
<feature type="compositionally biased region" description="Polar residues" evidence="1">
    <location>
        <begin position="24"/>
        <end position="34"/>
    </location>
</feature>
<feature type="compositionally biased region" description="Basic residues" evidence="1">
    <location>
        <begin position="38"/>
        <end position="65"/>
    </location>
</feature>
<comment type="caution">
    <text evidence="2">The sequence shown here is derived from an EMBL/GenBank/DDBJ whole genome shotgun (WGS) entry which is preliminary data.</text>
</comment>
<evidence type="ECO:0000313" key="3">
    <source>
        <dbReference type="Proteomes" id="UP001357485"/>
    </source>
</evidence>
<feature type="region of interest" description="Disordered" evidence="1">
    <location>
        <begin position="1"/>
        <end position="74"/>
    </location>
</feature>
<feature type="non-terminal residue" evidence="2">
    <location>
        <position position="74"/>
    </location>
</feature>
<keyword evidence="3" id="KW-1185">Reference proteome</keyword>
<dbReference type="Proteomes" id="UP001357485">
    <property type="component" value="Unassembled WGS sequence"/>
</dbReference>
<reference evidence="2 3" key="1">
    <citation type="submission" date="2023-08" db="EMBL/GenBank/DDBJ databases">
        <title>Black Yeasts Isolated from many extreme environments.</title>
        <authorList>
            <person name="Coleine C."/>
            <person name="Stajich J.E."/>
            <person name="Selbmann L."/>
        </authorList>
    </citation>
    <scope>NUCLEOTIDE SEQUENCE [LARGE SCALE GENOMIC DNA]</scope>
    <source>
        <strain evidence="2 3">CCFEE 536</strain>
    </source>
</reference>
<feature type="compositionally biased region" description="Basic residues" evidence="1">
    <location>
        <begin position="1"/>
        <end position="10"/>
    </location>
</feature>
<name>A0ABR0LUM9_9PEZI</name>